<dbReference type="EMBL" id="JACRSR010000003">
    <property type="protein sequence ID" value="MBC8531762.1"/>
    <property type="molecule type" value="Genomic_DNA"/>
</dbReference>
<evidence type="ECO:0000313" key="2">
    <source>
        <dbReference type="Proteomes" id="UP000623172"/>
    </source>
</evidence>
<protein>
    <submittedName>
        <fullName evidence="1">Uncharacterized protein</fullName>
    </submittedName>
</protein>
<dbReference type="Proteomes" id="UP000623172">
    <property type="component" value="Unassembled WGS sequence"/>
</dbReference>
<dbReference type="RefSeq" id="WP_249316382.1">
    <property type="nucleotide sequence ID" value="NZ_JACRSR010000003.1"/>
</dbReference>
<evidence type="ECO:0000313" key="1">
    <source>
        <dbReference type="EMBL" id="MBC8531762.1"/>
    </source>
</evidence>
<proteinExistence type="predicted"/>
<gene>
    <name evidence="1" type="ORF">H8696_07860</name>
</gene>
<name>A0A926D5L2_9FIRM</name>
<dbReference type="AlphaFoldDB" id="A0A926D5L2"/>
<accession>A0A926D5L2</accession>
<sequence>MNSEIIVALVAFAGTLAGTFGGIITSSKMTNYRLQQLETRVNEHNQYAKRMPVVEEQIKVANHRIEDLEQYHKQ</sequence>
<keyword evidence="2" id="KW-1185">Reference proteome</keyword>
<reference evidence="1" key="1">
    <citation type="submission" date="2020-08" db="EMBL/GenBank/DDBJ databases">
        <title>Genome public.</title>
        <authorList>
            <person name="Liu C."/>
            <person name="Sun Q."/>
        </authorList>
    </citation>
    <scope>NUCLEOTIDE SEQUENCE</scope>
    <source>
        <strain evidence="1">NSJ-53</strain>
    </source>
</reference>
<organism evidence="1 2">
    <name type="scientific">Gehongia tenuis</name>
    <dbReference type="NCBI Taxonomy" id="2763655"/>
    <lineage>
        <taxon>Bacteria</taxon>
        <taxon>Bacillati</taxon>
        <taxon>Bacillota</taxon>
        <taxon>Clostridia</taxon>
        <taxon>Christensenellales</taxon>
        <taxon>Christensenellaceae</taxon>
        <taxon>Gehongia</taxon>
    </lineage>
</organism>
<comment type="caution">
    <text evidence="1">The sequence shown here is derived from an EMBL/GenBank/DDBJ whole genome shotgun (WGS) entry which is preliminary data.</text>
</comment>